<sequence length="585" mass="68319">MIRAAVHHRADRIDAYAMNEKELHIQLKTQKKDVDEVNLLLGDPYDWTDSLWNFTSISMKISGSDDLYDYWIAVVSPELRRLRYGFQLFNKKESVFFGEKGFREIPPEDIGEYFCFPYMNKADIFTAPEWVKETVWYQIFPERFANGDPALNPEGTLPWASEDPKVNSFFGGDLQGIINHLDYLEDLGITGIYFNPLFTATSNHKYDTIDYFEIDPQFGTKETFKTLVQECKKRGIRVMLDAVFNHSGYHFPPFQDVMKKGKESRYYDWFHLWDYHVETKPKPNYDTFGFVYMMPKLNTENPEVKNYLLESGRYWAKEFEIDAWRLDVANEVDQAFWREFRSAVKTINPDLYILGEIWHDSIPWLKGDQFDAVMNYPFTTNVLRLFAKKDLTVKEFVEDMTKVQHMYPKNINQVTFNLVGSHDTPRILTECEDNKEILKQIYAILLTYYGTPSIYYGDEIGLTGGQDPGCRKCMEWDETKQDQELLEWVKKLISLRKSEPLLANTGTFSFLPSDMSDQSFGYVRANESESVVVLLNTSDKKDKVKVPLEFTDPEAIDLLTGKSVKWKKGKISLDPLEAKIIKIRH</sequence>
<comment type="caution">
    <text evidence="4">The sequence shown here is derived from an EMBL/GenBank/DDBJ whole genome shotgun (WGS) entry which is preliminary data.</text>
</comment>
<keyword evidence="2" id="KW-0326">Glycosidase</keyword>
<dbReference type="PANTHER" id="PTHR10357:SF210">
    <property type="entry name" value="MALTODEXTRIN GLUCOSIDASE"/>
    <property type="match status" value="1"/>
</dbReference>
<name>A0A0C2RZX9_9BACL</name>
<evidence type="ECO:0000313" key="5">
    <source>
        <dbReference type="Proteomes" id="UP000031972"/>
    </source>
</evidence>
<gene>
    <name evidence="4" type="ORF">KR50_15460</name>
</gene>
<feature type="domain" description="Glycosyl hydrolase family 13 catalytic" evidence="3">
    <location>
        <begin position="138"/>
        <end position="496"/>
    </location>
</feature>
<evidence type="ECO:0000259" key="3">
    <source>
        <dbReference type="SMART" id="SM00642"/>
    </source>
</evidence>
<dbReference type="OrthoDB" id="9805159at2"/>
<dbReference type="SUPFAM" id="SSF51445">
    <property type="entry name" value="(Trans)glycosidases"/>
    <property type="match status" value="1"/>
</dbReference>
<dbReference type="PATRIC" id="fig|220754.4.peg.1569"/>
<dbReference type="CDD" id="cd11338">
    <property type="entry name" value="AmyAc_CMD"/>
    <property type="match status" value="1"/>
</dbReference>
<dbReference type="Gene3D" id="3.90.400.10">
    <property type="entry name" value="Oligo-1,6-glucosidase, Domain 2"/>
    <property type="match status" value="1"/>
</dbReference>
<dbReference type="Proteomes" id="UP000031972">
    <property type="component" value="Unassembled WGS sequence"/>
</dbReference>
<dbReference type="InterPro" id="IPR045857">
    <property type="entry name" value="O16G_dom_2"/>
</dbReference>
<dbReference type="InterPro" id="IPR017853">
    <property type="entry name" value="GH"/>
</dbReference>
<dbReference type="AlphaFoldDB" id="A0A0C2RZX9"/>
<proteinExistence type="predicted"/>
<accession>A0A0C2RZX9</accession>
<dbReference type="GO" id="GO:0005975">
    <property type="term" value="P:carbohydrate metabolic process"/>
    <property type="evidence" value="ECO:0007669"/>
    <property type="project" value="InterPro"/>
</dbReference>
<dbReference type="Pfam" id="PF02903">
    <property type="entry name" value="Alpha-amylase_N"/>
    <property type="match status" value="1"/>
</dbReference>
<dbReference type="SUPFAM" id="SSF51011">
    <property type="entry name" value="Glycosyl hydrolase domain"/>
    <property type="match status" value="1"/>
</dbReference>
<dbReference type="Pfam" id="PF00128">
    <property type="entry name" value="Alpha-amylase"/>
    <property type="match status" value="1"/>
</dbReference>
<dbReference type="RefSeq" id="WP_041056842.1">
    <property type="nucleotide sequence ID" value="NZ_JXRR01000014.1"/>
</dbReference>
<keyword evidence="1" id="KW-0378">Hydrolase</keyword>
<dbReference type="Gene3D" id="3.20.20.80">
    <property type="entry name" value="Glycosidases"/>
    <property type="match status" value="1"/>
</dbReference>
<dbReference type="Gene3D" id="2.60.40.1180">
    <property type="entry name" value="Golgi alpha-mannosidase II"/>
    <property type="match status" value="1"/>
</dbReference>
<dbReference type="PANTHER" id="PTHR10357">
    <property type="entry name" value="ALPHA-AMYLASE FAMILY MEMBER"/>
    <property type="match status" value="1"/>
</dbReference>
<dbReference type="InterPro" id="IPR004185">
    <property type="entry name" value="Glyco_hydro_13_lg-like_dom"/>
</dbReference>
<dbReference type="InterPro" id="IPR006047">
    <property type="entry name" value="GH13_cat_dom"/>
</dbReference>
<dbReference type="CDD" id="cd02857">
    <property type="entry name" value="E_set_CDase_PDE_N"/>
    <property type="match status" value="1"/>
</dbReference>
<evidence type="ECO:0000256" key="2">
    <source>
        <dbReference type="ARBA" id="ARBA00023295"/>
    </source>
</evidence>
<dbReference type="SMART" id="SM00642">
    <property type="entry name" value="Aamy"/>
    <property type="match status" value="1"/>
</dbReference>
<keyword evidence="5" id="KW-1185">Reference proteome</keyword>
<dbReference type="GO" id="GO:0004553">
    <property type="term" value="F:hydrolase activity, hydrolyzing O-glycosyl compounds"/>
    <property type="evidence" value="ECO:0007669"/>
    <property type="project" value="InterPro"/>
</dbReference>
<protein>
    <recommendedName>
        <fullName evidence="3">Glycosyl hydrolase family 13 catalytic domain-containing protein</fullName>
    </recommendedName>
</protein>
<organism evidence="4 5">
    <name type="scientific">Jeotgalibacillus campisalis</name>
    <dbReference type="NCBI Taxonomy" id="220754"/>
    <lineage>
        <taxon>Bacteria</taxon>
        <taxon>Bacillati</taxon>
        <taxon>Bacillota</taxon>
        <taxon>Bacilli</taxon>
        <taxon>Bacillales</taxon>
        <taxon>Caryophanaceae</taxon>
        <taxon>Jeotgalibacillus</taxon>
    </lineage>
</organism>
<reference evidence="4 5" key="1">
    <citation type="submission" date="2015-01" db="EMBL/GenBank/DDBJ databases">
        <title>Jeotgalibacillus campisalis genome sequencing.</title>
        <authorList>
            <person name="Goh K.M."/>
            <person name="Chan K.-G."/>
            <person name="Yaakop A.S."/>
            <person name="Ee R."/>
            <person name="Gan H.M."/>
            <person name="Chan C.S."/>
        </authorList>
    </citation>
    <scope>NUCLEOTIDE SEQUENCE [LARGE SCALE GENOMIC DNA]</scope>
    <source>
        <strain evidence="4 5">SF-57</strain>
    </source>
</reference>
<dbReference type="EMBL" id="JXRR01000014">
    <property type="protein sequence ID" value="KIL47379.1"/>
    <property type="molecule type" value="Genomic_DNA"/>
</dbReference>
<evidence type="ECO:0000313" key="4">
    <source>
        <dbReference type="EMBL" id="KIL47379.1"/>
    </source>
</evidence>
<dbReference type="Gene3D" id="2.60.40.10">
    <property type="entry name" value="Immunoglobulins"/>
    <property type="match status" value="1"/>
</dbReference>
<dbReference type="InterPro" id="IPR013780">
    <property type="entry name" value="Glyco_hydro_b"/>
</dbReference>
<dbReference type="InterPro" id="IPR013783">
    <property type="entry name" value="Ig-like_fold"/>
</dbReference>
<evidence type="ECO:0000256" key="1">
    <source>
        <dbReference type="ARBA" id="ARBA00022801"/>
    </source>
</evidence>